<feature type="region of interest" description="Disordered" evidence="8">
    <location>
        <begin position="144"/>
        <end position="289"/>
    </location>
</feature>
<feature type="compositionally biased region" description="Polar residues" evidence="8">
    <location>
        <begin position="180"/>
        <end position="190"/>
    </location>
</feature>
<dbReference type="GO" id="GO:0006325">
    <property type="term" value="P:chromatin organization"/>
    <property type="evidence" value="ECO:0007669"/>
    <property type="project" value="UniProtKB-KW"/>
</dbReference>
<evidence type="ECO:0000256" key="2">
    <source>
        <dbReference type="ARBA" id="ARBA00007117"/>
    </source>
</evidence>
<gene>
    <name evidence="9" type="ORF">BJ875DRAFT_366691</name>
</gene>
<feature type="compositionally biased region" description="Low complexity" evidence="8">
    <location>
        <begin position="150"/>
        <end position="167"/>
    </location>
</feature>
<reference evidence="9" key="1">
    <citation type="journal article" date="2021" name="IMA Fungus">
        <title>Genomic characterization of three marine fungi, including Emericellopsis atlantica sp. nov. with signatures of a generalist lifestyle and marine biomass degradation.</title>
        <authorList>
            <person name="Hagestad O.C."/>
            <person name="Hou L."/>
            <person name="Andersen J.H."/>
            <person name="Hansen E.H."/>
            <person name="Altermark B."/>
            <person name="Li C."/>
            <person name="Kuhnert E."/>
            <person name="Cox R.J."/>
            <person name="Crous P.W."/>
            <person name="Spatafora J.W."/>
            <person name="Lail K."/>
            <person name="Amirebrahimi M."/>
            <person name="Lipzen A."/>
            <person name="Pangilinan J."/>
            <person name="Andreopoulos W."/>
            <person name="Hayes R.D."/>
            <person name="Ng V."/>
            <person name="Grigoriev I.V."/>
            <person name="Jackson S.A."/>
            <person name="Sutton T.D.S."/>
            <person name="Dobson A.D.W."/>
            <person name="Rama T."/>
        </authorList>
    </citation>
    <scope>NUCLEOTIDE SEQUENCE</scope>
    <source>
        <strain evidence="9">TRa018bII</strain>
    </source>
</reference>
<dbReference type="Pfam" id="PF07904">
    <property type="entry name" value="Eaf7"/>
    <property type="match status" value="1"/>
</dbReference>
<dbReference type="InterPro" id="IPR012423">
    <property type="entry name" value="Eaf7/MRGBP"/>
</dbReference>
<keyword evidence="3" id="KW-0156">Chromatin regulator</keyword>
<comment type="subcellular location">
    <subcellularLocation>
        <location evidence="1">Nucleus</location>
    </subcellularLocation>
</comment>
<evidence type="ECO:0000256" key="7">
    <source>
        <dbReference type="ARBA" id="ARBA00025178"/>
    </source>
</evidence>
<comment type="function">
    <text evidence="7">Component of the NuA4 histone acetyltransferase complex which is involved in transcriptional activation of selected genes principally by acetylation of nucleosomal histone H4 and H2A. The NuA4 complex is also involved in DNA repair.</text>
</comment>
<keyword evidence="6" id="KW-0539">Nucleus</keyword>
<keyword evidence="10" id="KW-1185">Reference proteome</keyword>
<evidence type="ECO:0000256" key="8">
    <source>
        <dbReference type="SAM" id="MobiDB-lite"/>
    </source>
</evidence>
<comment type="caution">
    <text evidence="9">The sequence shown here is derived from an EMBL/GenBank/DDBJ whole genome shotgun (WGS) entry which is preliminary data.</text>
</comment>
<dbReference type="GO" id="GO:0035267">
    <property type="term" value="C:NuA4 histone acetyltransferase complex"/>
    <property type="evidence" value="ECO:0007669"/>
    <property type="project" value="TreeGrafter"/>
</dbReference>
<evidence type="ECO:0000256" key="6">
    <source>
        <dbReference type="ARBA" id="ARBA00023242"/>
    </source>
</evidence>
<dbReference type="AlphaFoldDB" id="A0A9P7YSJ1"/>
<dbReference type="OrthoDB" id="5595141at2759"/>
<keyword evidence="5" id="KW-0804">Transcription</keyword>
<comment type="similarity">
    <text evidence="2">Belongs to the EAF7 family.</text>
</comment>
<dbReference type="PANTHER" id="PTHR13581">
    <property type="entry name" value="MRG-BINDING PROTEIN"/>
    <property type="match status" value="1"/>
</dbReference>
<evidence type="ECO:0000313" key="9">
    <source>
        <dbReference type="EMBL" id="KAG9238975.1"/>
    </source>
</evidence>
<dbReference type="GO" id="GO:0005634">
    <property type="term" value="C:nucleus"/>
    <property type="evidence" value="ECO:0007669"/>
    <property type="project" value="UniProtKB-SubCell"/>
</dbReference>
<keyword evidence="4" id="KW-0805">Transcription regulation</keyword>
<evidence type="ECO:0000256" key="3">
    <source>
        <dbReference type="ARBA" id="ARBA00022853"/>
    </source>
</evidence>
<feature type="compositionally biased region" description="Acidic residues" evidence="8">
    <location>
        <begin position="237"/>
        <end position="259"/>
    </location>
</feature>
<dbReference type="GO" id="GO:0006357">
    <property type="term" value="P:regulation of transcription by RNA polymerase II"/>
    <property type="evidence" value="ECO:0007669"/>
    <property type="project" value="TreeGrafter"/>
</dbReference>
<dbReference type="PANTHER" id="PTHR13581:SF5">
    <property type="entry name" value="MRG_MORF4L-BINDING PROTEIN"/>
    <property type="match status" value="1"/>
</dbReference>
<dbReference type="Proteomes" id="UP000824998">
    <property type="component" value="Unassembled WGS sequence"/>
</dbReference>
<protein>
    <submittedName>
        <fullName evidence="9">Chromatin modification-related protein EAF7-domain-containing protein</fullName>
    </submittedName>
</protein>
<dbReference type="EMBL" id="MU251363">
    <property type="protein sequence ID" value="KAG9238975.1"/>
    <property type="molecule type" value="Genomic_DNA"/>
</dbReference>
<evidence type="ECO:0000256" key="4">
    <source>
        <dbReference type="ARBA" id="ARBA00023015"/>
    </source>
</evidence>
<organism evidence="9 10">
    <name type="scientific">Amylocarpus encephaloides</name>
    <dbReference type="NCBI Taxonomy" id="45428"/>
    <lineage>
        <taxon>Eukaryota</taxon>
        <taxon>Fungi</taxon>
        <taxon>Dikarya</taxon>
        <taxon>Ascomycota</taxon>
        <taxon>Pezizomycotina</taxon>
        <taxon>Leotiomycetes</taxon>
        <taxon>Helotiales</taxon>
        <taxon>Helotiales incertae sedis</taxon>
        <taxon>Amylocarpus</taxon>
    </lineage>
</organism>
<feature type="compositionally biased region" description="Basic residues" evidence="8">
    <location>
        <begin position="207"/>
        <end position="220"/>
    </location>
</feature>
<feature type="compositionally biased region" description="Basic and acidic residues" evidence="8">
    <location>
        <begin position="222"/>
        <end position="236"/>
    </location>
</feature>
<feature type="region of interest" description="Disordered" evidence="8">
    <location>
        <begin position="1"/>
        <end position="48"/>
    </location>
</feature>
<accession>A0A9P7YSJ1</accession>
<evidence type="ECO:0000256" key="5">
    <source>
        <dbReference type="ARBA" id="ARBA00023163"/>
    </source>
</evidence>
<proteinExistence type="inferred from homology"/>
<evidence type="ECO:0000256" key="1">
    <source>
        <dbReference type="ARBA" id="ARBA00004123"/>
    </source>
</evidence>
<sequence length="289" mass="32449">MPPRKKGKANAQVASTPVADHDAMVIDTPPAQHQHPPTKSGPNILKDPWTDEQETSLFKGIIRWKPAGMHKHFRMIALSEHLRNHGYDPAIEKHTLIPGIWEKLRTLYNLEVIDERENAFDYEDGEDQYLEFKLPEDYKESMFMRGKRNSTTASEAPSSPPRINRSPSLPPAKKRKRGDTVTQQNRASTVDDTDEPRTSPTNSPAPKAKRAGRSAHRLIGRVKAESTSRAPSKDTTMDEDDKEDGAEEGNDEEAEEEPELPLPKPSKAKAKIDTPSKPQGPSRKSKRKK</sequence>
<name>A0A9P7YSJ1_9HELO</name>
<evidence type="ECO:0000313" key="10">
    <source>
        <dbReference type="Proteomes" id="UP000824998"/>
    </source>
</evidence>